<accession>A0ABQ7B854</accession>
<reference evidence="2 3" key="1">
    <citation type="journal article" date="2020" name="BMC Genomics">
        <title>Intraspecific diversification of the crop wild relative Brassica cretica Lam. using demographic model selection.</title>
        <authorList>
            <person name="Kioukis A."/>
            <person name="Michalopoulou V.A."/>
            <person name="Briers L."/>
            <person name="Pirintsos S."/>
            <person name="Studholme D.J."/>
            <person name="Pavlidis P."/>
            <person name="Sarris P.F."/>
        </authorList>
    </citation>
    <scope>NUCLEOTIDE SEQUENCE [LARGE SCALE GENOMIC DNA]</scope>
    <source>
        <strain evidence="3">cv. PFS-1207/04</strain>
    </source>
</reference>
<name>A0ABQ7B854_BRACR</name>
<proteinExistence type="predicted"/>
<evidence type="ECO:0000256" key="1">
    <source>
        <dbReference type="SAM" id="MobiDB-lite"/>
    </source>
</evidence>
<sequence length="865" mass="93171">MNREARGGSLHGFRTRCQSSNKLSLSRSSRCRRAWKLLTSGRSGGVLHVSWTCSQPCGARGAAAHASGAMRSDTQAATNLKLIGHSVPLMINKRCCPELFQFNGFRSVEVLLDTLSGNPKNCPEARGGSVQVQISLSRPVSFFMVKPRLCPRQDQSSPLQSCRQLGFGQVFSDQPAAYRQRTLVPSDLVPGGFKETPYSLDREDSDRWGHGLWLSEPLALDCLGWDSEVLYLLVGDCNSLSNIRYGYKALCLDTAGRVSGGTGQGLGVNFVTLARSSLTHHVALPDHGVGLDGQSCSCLIVGWPVGLSSLTLGVGRFSVNHVLADSICVTHNARHIGEDRILPIVKEEPNVTRARVALGTGCKALCLDAAGRVSGGTGRGCGVNFVTLARSSLTRHVTLPDYGVGLDGQSCSCLIVGWPDGSGMLQSGSPVPSYIIMLGKEKFLGVSTEVVMEDSVADIFSGVSLSYSGSESLSSRLWTRGFSASSRVAPAMPDAKGGSVAPSPELGLFRFPIAVWSVRQVSPSDCGLLKRGWGFPRLLLEFYSSRLFSSACRQLASGALLEYHETMDKLVSYEVFVYVPWGVKLFHIRKNGRFSLSEVFHFLEGRSVPGGGQSLGPIPGFLLAGTSSVPLSGTRRPGSCLEAGGNDIGIFFPNSPNHSHVTQVNKERRLGLQPSRIDSTLALLSAPKQVLDHTRISQYTVGSTALDPVSSPHGLPAPQSFQYQYGYKALCLDTAGRVSGGTGQGLGVNFVTLARSSLTHHVALPDHGVGLDVEGVRGQTQTRSERGETVSEGLDSGMDWTNGEEQDFVGKGLHQYLGKRKIKKDLRDLDKDGIYRKDKIVSWARSVLWQSKSKRTISDHSSEEI</sequence>
<protein>
    <submittedName>
        <fullName evidence="2">Uncharacterized protein</fullName>
    </submittedName>
</protein>
<evidence type="ECO:0000313" key="2">
    <source>
        <dbReference type="EMBL" id="KAF3528355.1"/>
    </source>
</evidence>
<evidence type="ECO:0000313" key="3">
    <source>
        <dbReference type="Proteomes" id="UP000266723"/>
    </source>
</evidence>
<comment type="caution">
    <text evidence="2">The sequence shown here is derived from an EMBL/GenBank/DDBJ whole genome shotgun (WGS) entry which is preliminary data.</text>
</comment>
<gene>
    <name evidence="2" type="ORF">DY000_02039470</name>
</gene>
<dbReference type="EMBL" id="QGKV02001507">
    <property type="protein sequence ID" value="KAF3528355.1"/>
    <property type="molecule type" value="Genomic_DNA"/>
</dbReference>
<dbReference type="Proteomes" id="UP000266723">
    <property type="component" value="Unassembled WGS sequence"/>
</dbReference>
<organism evidence="2 3">
    <name type="scientific">Brassica cretica</name>
    <name type="common">Mustard</name>
    <dbReference type="NCBI Taxonomy" id="69181"/>
    <lineage>
        <taxon>Eukaryota</taxon>
        <taxon>Viridiplantae</taxon>
        <taxon>Streptophyta</taxon>
        <taxon>Embryophyta</taxon>
        <taxon>Tracheophyta</taxon>
        <taxon>Spermatophyta</taxon>
        <taxon>Magnoliopsida</taxon>
        <taxon>eudicotyledons</taxon>
        <taxon>Gunneridae</taxon>
        <taxon>Pentapetalae</taxon>
        <taxon>rosids</taxon>
        <taxon>malvids</taxon>
        <taxon>Brassicales</taxon>
        <taxon>Brassicaceae</taxon>
        <taxon>Brassiceae</taxon>
        <taxon>Brassica</taxon>
    </lineage>
</organism>
<feature type="region of interest" description="Disordered" evidence="1">
    <location>
        <begin position="778"/>
        <end position="798"/>
    </location>
</feature>
<keyword evidence="3" id="KW-1185">Reference proteome</keyword>